<keyword evidence="2" id="KW-1185">Reference proteome</keyword>
<name>A0ACB9GZR2_CICIN</name>
<evidence type="ECO:0000313" key="1">
    <source>
        <dbReference type="EMBL" id="KAI3788929.1"/>
    </source>
</evidence>
<dbReference type="Proteomes" id="UP001055811">
    <property type="component" value="Linkage Group LG01"/>
</dbReference>
<dbReference type="EMBL" id="CM042009">
    <property type="protein sequence ID" value="KAI3788929.1"/>
    <property type="molecule type" value="Genomic_DNA"/>
</dbReference>
<evidence type="ECO:0000313" key="2">
    <source>
        <dbReference type="Proteomes" id="UP001055811"/>
    </source>
</evidence>
<reference evidence="2" key="1">
    <citation type="journal article" date="2022" name="Mol. Ecol. Resour.">
        <title>The genomes of chicory, endive, great burdock and yacon provide insights into Asteraceae palaeo-polyploidization history and plant inulin production.</title>
        <authorList>
            <person name="Fan W."/>
            <person name="Wang S."/>
            <person name="Wang H."/>
            <person name="Wang A."/>
            <person name="Jiang F."/>
            <person name="Liu H."/>
            <person name="Zhao H."/>
            <person name="Xu D."/>
            <person name="Zhang Y."/>
        </authorList>
    </citation>
    <scope>NUCLEOTIDE SEQUENCE [LARGE SCALE GENOMIC DNA]</scope>
    <source>
        <strain evidence="2">cv. Punajuju</strain>
    </source>
</reference>
<accession>A0ACB9GZR2</accession>
<reference evidence="1 2" key="2">
    <citation type="journal article" date="2022" name="Mol. Ecol. Resour.">
        <title>The genomes of chicory, endive, great burdock and yacon provide insights into Asteraceae paleo-polyploidization history and plant inulin production.</title>
        <authorList>
            <person name="Fan W."/>
            <person name="Wang S."/>
            <person name="Wang H."/>
            <person name="Wang A."/>
            <person name="Jiang F."/>
            <person name="Liu H."/>
            <person name="Zhao H."/>
            <person name="Xu D."/>
            <person name="Zhang Y."/>
        </authorList>
    </citation>
    <scope>NUCLEOTIDE SEQUENCE [LARGE SCALE GENOMIC DNA]</scope>
    <source>
        <strain evidence="2">cv. Punajuju</strain>
        <tissue evidence="1">Leaves</tissue>
    </source>
</reference>
<proteinExistence type="predicted"/>
<organism evidence="1 2">
    <name type="scientific">Cichorium intybus</name>
    <name type="common">Chicory</name>
    <dbReference type="NCBI Taxonomy" id="13427"/>
    <lineage>
        <taxon>Eukaryota</taxon>
        <taxon>Viridiplantae</taxon>
        <taxon>Streptophyta</taxon>
        <taxon>Embryophyta</taxon>
        <taxon>Tracheophyta</taxon>
        <taxon>Spermatophyta</taxon>
        <taxon>Magnoliopsida</taxon>
        <taxon>eudicotyledons</taxon>
        <taxon>Gunneridae</taxon>
        <taxon>Pentapetalae</taxon>
        <taxon>asterids</taxon>
        <taxon>campanulids</taxon>
        <taxon>Asterales</taxon>
        <taxon>Asteraceae</taxon>
        <taxon>Cichorioideae</taxon>
        <taxon>Cichorieae</taxon>
        <taxon>Cichoriinae</taxon>
        <taxon>Cichorium</taxon>
    </lineage>
</organism>
<sequence length="154" mass="16914">MRNPKKAPDCDRSTSAAVRVFHPLLLGFWSDEGSGPIRALLLSIRSSPPPIFLTVLHNHPSSTTVTLLRTLHQCYASTNSTTPSPDTNNFPHTRRVEDVQGQRPHPSPNSVIEAAVHFRVDNWEIFLATADSSTASEPSNDESTILMESEVDLG</sequence>
<protein>
    <submittedName>
        <fullName evidence="1">Uncharacterized protein</fullName>
    </submittedName>
</protein>
<gene>
    <name evidence="1" type="ORF">L2E82_01712</name>
</gene>
<comment type="caution">
    <text evidence="1">The sequence shown here is derived from an EMBL/GenBank/DDBJ whole genome shotgun (WGS) entry which is preliminary data.</text>
</comment>